<organism evidence="3 4">
    <name type="scientific">Molorchus minor</name>
    <dbReference type="NCBI Taxonomy" id="1323400"/>
    <lineage>
        <taxon>Eukaryota</taxon>
        <taxon>Metazoa</taxon>
        <taxon>Ecdysozoa</taxon>
        <taxon>Arthropoda</taxon>
        <taxon>Hexapoda</taxon>
        <taxon>Insecta</taxon>
        <taxon>Pterygota</taxon>
        <taxon>Neoptera</taxon>
        <taxon>Endopterygota</taxon>
        <taxon>Coleoptera</taxon>
        <taxon>Polyphaga</taxon>
        <taxon>Cucujiformia</taxon>
        <taxon>Chrysomeloidea</taxon>
        <taxon>Cerambycidae</taxon>
        <taxon>Lamiinae</taxon>
        <taxon>Monochamini</taxon>
        <taxon>Molorchus</taxon>
    </lineage>
</organism>
<evidence type="ECO:0000256" key="1">
    <source>
        <dbReference type="SAM" id="Coils"/>
    </source>
</evidence>
<dbReference type="PANTHER" id="PTHR18460:SF3">
    <property type="entry name" value="TELO2-INTERACTING PROTEIN 1 HOMOLOG"/>
    <property type="match status" value="1"/>
</dbReference>
<sequence length="260" mass="30604">MILWGKTAEEMYKEDMEKKQEELEKEIEDTEIEEFKKPDPPLHIKLTVAILNRSLNFLPSKDKTRKLLVLKILTEGLEIIRDWEDELLPIVHQIWSPLVQRFKEFDDPLIINYSFQLLIVLAKLSKDFIKLRTTKEVLPSILEVLNKLSKESYLKDKGSAYRYCQAYKLQLKILENLARILTDLDVQEEKVNETMDCIYKYLSDKQPIPLQAASIEFFKILAVYDPKPIKTKAEGWEAENVDNEFEKNVKQLCIILNEIK</sequence>
<reference evidence="3" key="1">
    <citation type="journal article" date="2023" name="Insect Mol. Biol.">
        <title>Genome sequencing provides insights into the evolution of gene families encoding plant cell wall-degrading enzymes in longhorned beetles.</title>
        <authorList>
            <person name="Shin N.R."/>
            <person name="Okamura Y."/>
            <person name="Kirsch R."/>
            <person name="Pauchet Y."/>
        </authorList>
    </citation>
    <scope>NUCLEOTIDE SEQUENCE</scope>
    <source>
        <strain evidence="3">MMC_N1</strain>
    </source>
</reference>
<evidence type="ECO:0000313" key="3">
    <source>
        <dbReference type="EMBL" id="KAJ8974648.1"/>
    </source>
</evidence>
<dbReference type="Proteomes" id="UP001162164">
    <property type="component" value="Unassembled WGS sequence"/>
</dbReference>
<keyword evidence="1" id="KW-0175">Coiled coil</keyword>
<keyword evidence="4" id="KW-1185">Reference proteome</keyword>
<accession>A0ABQ9JAG9</accession>
<evidence type="ECO:0000313" key="4">
    <source>
        <dbReference type="Proteomes" id="UP001162164"/>
    </source>
</evidence>
<comment type="caution">
    <text evidence="3">The sequence shown here is derived from an EMBL/GenBank/DDBJ whole genome shotgun (WGS) entry which is preliminary data.</text>
</comment>
<dbReference type="InterPro" id="IPR057567">
    <property type="entry name" value="TPR_TTI1_C"/>
</dbReference>
<dbReference type="InterPro" id="IPR052587">
    <property type="entry name" value="TELO2-interacting_protein_1"/>
</dbReference>
<feature type="coiled-coil region" evidence="1">
    <location>
        <begin position="6"/>
        <end position="33"/>
    </location>
</feature>
<gene>
    <name evidence="3" type="ORF">NQ317_019884</name>
</gene>
<feature type="domain" description="TTI1 C-terminal TPR" evidence="2">
    <location>
        <begin position="10"/>
        <end position="226"/>
    </location>
</feature>
<name>A0ABQ9JAG9_9CUCU</name>
<evidence type="ECO:0000259" key="2">
    <source>
        <dbReference type="Pfam" id="PF24181"/>
    </source>
</evidence>
<proteinExistence type="predicted"/>
<protein>
    <recommendedName>
        <fullName evidence="2">TTI1 C-terminal TPR domain-containing protein</fullName>
    </recommendedName>
</protein>
<dbReference type="SUPFAM" id="SSF48371">
    <property type="entry name" value="ARM repeat"/>
    <property type="match status" value="1"/>
</dbReference>
<dbReference type="PANTHER" id="PTHR18460">
    <property type="entry name" value="TEL2 INTERACTING PROTEIN 1 TTI1 FAMILY MEMBER"/>
    <property type="match status" value="1"/>
</dbReference>
<dbReference type="EMBL" id="JAPWTJ010000955">
    <property type="protein sequence ID" value="KAJ8974648.1"/>
    <property type="molecule type" value="Genomic_DNA"/>
</dbReference>
<dbReference type="InterPro" id="IPR016024">
    <property type="entry name" value="ARM-type_fold"/>
</dbReference>
<dbReference type="Pfam" id="PF24181">
    <property type="entry name" value="TPR_TTI1_C"/>
    <property type="match status" value="1"/>
</dbReference>